<accession>S4S0C2</accession>
<dbReference type="SUPFAM" id="SSF52058">
    <property type="entry name" value="L domain-like"/>
    <property type="match status" value="1"/>
</dbReference>
<dbReference type="HOGENOM" id="CLU_000288_148_1_1"/>
<evidence type="ECO:0000256" key="1">
    <source>
        <dbReference type="ARBA" id="ARBA00022614"/>
    </source>
</evidence>
<dbReference type="Pfam" id="PF13855">
    <property type="entry name" value="LRR_8"/>
    <property type="match status" value="1"/>
</dbReference>
<reference evidence="3" key="1">
    <citation type="submission" date="2025-08" db="UniProtKB">
        <authorList>
            <consortium name="Ensembl"/>
        </authorList>
    </citation>
    <scope>IDENTIFICATION</scope>
</reference>
<dbReference type="SMART" id="SM00369">
    <property type="entry name" value="LRR_TYP"/>
    <property type="match status" value="2"/>
</dbReference>
<dbReference type="InterPro" id="IPR001611">
    <property type="entry name" value="Leu-rich_rpt"/>
</dbReference>
<keyword evidence="1" id="KW-0433">Leucine-rich repeat</keyword>
<evidence type="ECO:0008006" key="4">
    <source>
        <dbReference type="Google" id="ProtNLM"/>
    </source>
</evidence>
<keyword evidence="2" id="KW-0677">Repeat</keyword>
<organism evidence="3">
    <name type="scientific">Petromyzon marinus</name>
    <name type="common">Sea lamprey</name>
    <dbReference type="NCBI Taxonomy" id="7757"/>
    <lineage>
        <taxon>Eukaryota</taxon>
        <taxon>Metazoa</taxon>
        <taxon>Chordata</taxon>
        <taxon>Craniata</taxon>
        <taxon>Vertebrata</taxon>
        <taxon>Cyclostomata</taxon>
        <taxon>Hyperoartia</taxon>
        <taxon>Petromyzontiformes</taxon>
        <taxon>Petromyzontidae</taxon>
        <taxon>Petromyzon</taxon>
    </lineage>
</organism>
<protein>
    <recommendedName>
        <fullName evidence="4">Variable lymphocyte receptor A cassette</fullName>
    </recommendedName>
</protein>
<sequence>MIRLVLEMHLNYNQLQSIPEGIFNKLASLQTLYLSNNQLQSVP</sequence>
<dbReference type="GeneTree" id="ENSGT01090000261884"/>
<reference evidence="3" key="2">
    <citation type="submission" date="2025-09" db="UniProtKB">
        <authorList>
            <consortium name="Ensembl"/>
        </authorList>
    </citation>
    <scope>IDENTIFICATION</scope>
</reference>
<evidence type="ECO:0000313" key="3">
    <source>
        <dbReference type="Ensembl" id="ENSPMAP00000010913.1"/>
    </source>
</evidence>
<name>S4S0C2_PETMA</name>
<dbReference type="PROSITE" id="PS51450">
    <property type="entry name" value="LRR"/>
    <property type="match status" value="1"/>
</dbReference>
<dbReference type="InterPro" id="IPR003591">
    <property type="entry name" value="Leu-rich_rpt_typical-subtyp"/>
</dbReference>
<dbReference type="Gene3D" id="3.80.10.10">
    <property type="entry name" value="Ribonuclease Inhibitor"/>
    <property type="match status" value="1"/>
</dbReference>
<dbReference type="AlphaFoldDB" id="S4S0C2"/>
<dbReference type="InterPro" id="IPR032675">
    <property type="entry name" value="LRR_dom_sf"/>
</dbReference>
<evidence type="ECO:0000256" key="2">
    <source>
        <dbReference type="ARBA" id="ARBA00022737"/>
    </source>
</evidence>
<dbReference type="Ensembl" id="ENSPMAT00000010959.1">
    <property type="protein sequence ID" value="ENSPMAP00000010913.1"/>
    <property type="gene ID" value="ENSPMAG00000009932.1"/>
</dbReference>
<proteinExistence type="predicted"/>